<proteinExistence type="predicted"/>
<dbReference type="EMBL" id="PKMF04000307">
    <property type="protein sequence ID" value="KAK7838431.1"/>
    <property type="molecule type" value="Genomic_DNA"/>
</dbReference>
<reference evidence="1 2" key="1">
    <citation type="journal article" date="2018" name="Sci. Data">
        <title>The draft genome sequence of cork oak.</title>
        <authorList>
            <person name="Ramos A.M."/>
            <person name="Usie A."/>
            <person name="Barbosa P."/>
            <person name="Barros P.M."/>
            <person name="Capote T."/>
            <person name="Chaves I."/>
            <person name="Simoes F."/>
            <person name="Abreu I."/>
            <person name="Carrasquinho I."/>
            <person name="Faro C."/>
            <person name="Guimaraes J.B."/>
            <person name="Mendonca D."/>
            <person name="Nobrega F."/>
            <person name="Rodrigues L."/>
            <person name="Saibo N.J.M."/>
            <person name="Varela M.C."/>
            <person name="Egas C."/>
            <person name="Matos J."/>
            <person name="Miguel C.M."/>
            <person name="Oliveira M.M."/>
            <person name="Ricardo C.P."/>
            <person name="Goncalves S."/>
        </authorList>
    </citation>
    <scope>NUCLEOTIDE SEQUENCE [LARGE SCALE GENOMIC DNA]</scope>
    <source>
        <strain evidence="2">cv. HL8</strain>
    </source>
</reference>
<organism evidence="1 2">
    <name type="scientific">Quercus suber</name>
    <name type="common">Cork oak</name>
    <dbReference type="NCBI Taxonomy" id="58331"/>
    <lineage>
        <taxon>Eukaryota</taxon>
        <taxon>Viridiplantae</taxon>
        <taxon>Streptophyta</taxon>
        <taxon>Embryophyta</taxon>
        <taxon>Tracheophyta</taxon>
        <taxon>Spermatophyta</taxon>
        <taxon>Magnoliopsida</taxon>
        <taxon>eudicotyledons</taxon>
        <taxon>Gunneridae</taxon>
        <taxon>Pentapetalae</taxon>
        <taxon>rosids</taxon>
        <taxon>fabids</taxon>
        <taxon>Fagales</taxon>
        <taxon>Fagaceae</taxon>
        <taxon>Quercus</taxon>
    </lineage>
</organism>
<sequence>MTGKTRASSPELCRSKMIPRLASRKLEQELHQIWVSRSLGKVPLWLGVPTNSLMQLFDQ</sequence>
<gene>
    <name evidence="1" type="ORF">CFP56_019895</name>
</gene>
<comment type="caution">
    <text evidence="1">The sequence shown here is derived from an EMBL/GenBank/DDBJ whole genome shotgun (WGS) entry which is preliminary data.</text>
</comment>
<protein>
    <submittedName>
        <fullName evidence="1">Uncharacterized protein</fullName>
    </submittedName>
</protein>
<accession>A0AAW0KK76</accession>
<dbReference type="AlphaFoldDB" id="A0AAW0KK76"/>
<evidence type="ECO:0000313" key="1">
    <source>
        <dbReference type="EMBL" id="KAK7838431.1"/>
    </source>
</evidence>
<name>A0AAW0KK76_QUESU</name>
<dbReference type="Proteomes" id="UP000237347">
    <property type="component" value="Unassembled WGS sequence"/>
</dbReference>
<evidence type="ECO:0000313" key="2">
    <source>
        <dbReference type="Proteomes" id="UP000237347"/>
    </source>
</evidence>
<keyword evidence="2" id="KW-1185">Reference proteome</keyword>